<feature type="domain" description="Acetyl-CoA dehydrogenase-like C-terminal" evidence="14">
    <location>
        <begin position="472"/>
        <end position="570"/>
    </location>
</feature>
<evidence type="ECO:0000256" key="1">
    <source>
        <dbReference type="ARBA" id="ARBA00001974"/>
    </source>
</evidence>
<evidence type="ECO:0000313" key="16">
    <source>
        <dbReference type="Proteomes" id="UP000595362"/>
    </source>
</evidence>
<dbReference type="InterPro" id="IPR009100">
    <property type="entry name" value="AcylCoA_DH/oxidase_NM_dom_sf"/>
</dbReference>
<dbReference type="InterPro" id="IPR013786">
    <property type="entry name" value="AcylCoA_DH/ox_N"/>
</dbReference>
<feature type="domain" description="Acyl-CoA oxidase/dehydrogenase middle" evidence="12">
    <location>
        <begin position="159"/>
        <end position="266"/>
    </location>
</feature>
<protein>
    <recommendedName>
        <fullName evidence="9">3-methylmercaptopropionyl-CoA dehydrogenase</fullName>
        <ecNumber evidence="8">1.3.99.41</ecNumber>
    </recommendedName>
</protein>
<evidence type="ECO:0000256" key="2">
    <source>
        <dbReference type="ARBA" id="ARBA00009347"/>
    </source>
</evidence>
<comment type="similarity">
    <text evidence="2 10">Belongs to the acyl-CoA dehydrogenase family.</text>
</comment>
<dbReference type="Gene3D" id="2.40.110.10">
    <property type="entry name" value="Butyryl-CoA Dehydrogenase, subunit A, domain 2"/>
    <property type="match status" value="1"/>
</dbReference>
<dbReference type="InterPro" id="IPR006091">
    <property type="entry name" value="Acyl-CoA_Oxase/DH_mid-dom"/>
</dbReference>
<feature type="domain" description="Acyl-CoA dehydrogenase/oxidase C-terminal" evidence="11">
    <location>
        <begin position="281"/>
        <end position="445"/>
    </location>
</feature>
<dbReference type="Gene3D" id="1.10.540.10">
    <property type="entry name" value="Acyl-CoA dehydrogenase/oxidase, N-terminal domain"/>
    <property type="match status" value="1"/>
</dbReference>
<keyword evidence="5 10" id="KW-0560">Oxidoreductase</keyword>
<dbReference type="PANTHER" id="PTHR42803:SF1">
    <property type="entry name" value="BROAD-SPECIFICITY LINEAR ACYL-COA DEHYDROGENASE FADE5"/>
    <property type="match status" value="1"/>
</dbReference>
<reference evidence="15 16" key="1">
    <citation type="submission" date="2020-07" db="EMBL/GenBank/DDBJ databases">
        <title>Huge and variable diversity of episymbiotic CPR bacteria and DPANN archaea in groundwater ecosystems.</title>
        <authorList>
            <person name="He C.Y."/>
            <person name="Keren R."/>
            <person name="Whittaker M."/>
            <person name="Farag I.F."/>
            <person name="Doudna J."/>
            <person name="Cate J.H.D."/>
            <person name="Banfield J.F."/>
        </authorList>
    </citation>
    <scope>NUCLEOTIDE SEQUENCE [LARGE SCALE GENOMIC DNA]</scope>
    <source>
        <strain evidence="15">NC_groundwater_70_Ag_B-0.1um_54_66</strain>
    </source>
</reference>
<gene>
    <name evidence="15" type="ORF">HYS17_03700</name>
</gene>
<dbReference type="Pfam" id="PF02771">
    <property type="entry name" value="Acyl-CoA_dh_N"/>
    <property type="match status" value="1"/>
</dbReference>
<evidence type="ECO:0000259" key="11">
    <source>
        <dbReference type="Pfam" id="PF00441"/>
    </source>
</evidence>
<dbReference type="InterPro" id="IPR052166">
    <property type="entry name" value="Diverse_Acyl-CoA_DH"/>
</dbReference>
<evidence type="ECO:0000256" key="8">
    <source>
        <dbReference type="ARBA" id="ARBA00066694"/>
    </source>
</evidence>
<evidence type="ECO:0000256" key="5">
    <source>
        <dbReference type="ARBA" id="ARBA00023002"/>
    </source>
</evidence>
<evidence type="ECO:0000256" key="10">
    <source>
        <dbReference type="RuleBase" id="RU362125"/>
    </source>
</evidence>
<evidence type="ECO:0000256" key="7">
    <source>
        <dbReference type="ARBA" id="ARBA00058683"/>
    </source>
</evidence>
<dbReference type="InterPro" id="IPR046373">
    <property type="entry name" value="Acyl-CoA_Oxase/DH_mid-dom_sf"/>
</dbReference>
<dbReference type="Gene3D" id="1.20.140.10">
    <property type="entry name" value="Butyryl-CoA Dehydrogenase, subunit A, domain 3"/>
    <property type="match status" value="1"/>
</dbReference>
<dbReference type="FunFam" id="2.40.110.10:FF:000031">
    <property type="entry name" value="Acyl-CoA dehydrogenase, putative"/>
    <property type="match status" value="1"/>
</dbReference>
<comment type="catalytic activity">
    <reaction evidence="6">
        <text>3-(methylsulfanyl)propanoyl-CoA + oxidized [electron-transfer flavoprotein] + H(+) = 3-(methylsulfanyl)acryloyl-CoA + reduced [electron-transfer flavoprotein]</text>
        <dbReference type="Rhea" id="RHEA:52612"/>
        <dbReference type="Rhea" id="RHEA-COMP:10685"/>
        <dbReference type="Rhea" id="RHEA-COMP:10686"/>
        <dbReference type="ChEBI" id="CHEBI:15378"/>
        <dbReference type="ChEBI" id="CHEBI:57692"/>
        <dbReference type="ChEBI" id="CHEBI:58307"/>
        <dbReference type="ChEBI" id="CHEBI:82815"/>
        <dbReference type="ChEBI" id="CHEBI:84994"/>
        <dbReference type="EC" id="1.3.99.41"/>
    </reaction>
    <physiologicalReaction direction="left-to-right" evidence="6">
        <dbReference type="Rhea" id="RHEA:52613"/>
    </physiologicalReaction>
</comment>
<sequence>MSAYKAPIAEMQFILKHVVGLGRLEAARDLDDQIVGSILEEAGKLAGEVLAPLNHTADRAGAKLEGGRVVTPSGFKEAYRQYRESGWNGVPFNPDYGGQGLPLALAFPVQEMWQASNMSFGLCPMLNQAAVEAIDIHGTQEQKNTYLAKLISGEWTGTMNLTEPQAGTDLAALKTKAVRQDDGTYRLSGQKIFITYGDHDLAENIIHMVLARTPDAPEGVKGISLFLVPKFIPDANGKPGVANDVKCTGLEHKMGIHGSPTCTMQYGDQGGAVAWLVGQENEGLKCMFTMMNNARLAVGLQGVAVADRAYQHALHYARDRVQGTRIAERNGARVAIIEHPDVRRMLLSMKAQVTAGRMLCYEAAFAIDRAHEGDAGAQDRVDLLTPVVKGWCTDMAIDVTSTGVQIHGGMGFIEETGAAQYYRDARITAIYEGTNGIQALDLTMRKIIANKGRAAQAWFDDAREGLKAVDDKDARSAMDAALSSLEQATQWVLTEGQKGGLAAVAAVNVPYLRAFGVIAGGVMMARLLAAASYAANPEETRLLAQYYMHHILPQYKGCIDTVLVGADTVCRYQAAMFG</sequence>
<dbReference type="Proteomes" id="UP000595362">
    <property type="component" value="Chromosome"/>
</dbReference>
<organism evidence="15 16">
    <name type="scientific">Micavibrio aeruginosavorus</name>
    <dbReference type="NCBI Taxonomy" id="349221"/>
    <lineage>
        <taxon>Bacteria</taxon>
        <taxon>Pseudomonadati</taxon>
        <taxon>Bdellovibrionota</taxon>
        <taxon>Bdellovibrionia</taxon>
        <taxon>Bdellovibrionales</taxon>
        <taxon>Pseudobdellovibrionaceae</taxon>
        <taxon>Micavibrio</taxon>
    </lineage>
</organism>
<dbReference type="InterPro" id="IPR037069">
    <property type="entry name" value="AcylCoA_DH/ox_N_sf"/>
</dbReference>
<comment type="function">
    <text evidence="7">Involved in the assimilation of dimethylsulphoniopropionate (DMSP), an important compound in the fixation of carbon in marine phytoplankton, by mediating the conversion of 3-(methylthio)propanoyl-CoA (MMPA-CoA) to 3-(methylthio)acryloyl-CoA (MTA-CoA).</text>
</comment>
<dbReference type="Pfam" id="PF12806">
    <property type="entry name" value="Acyl-CoA_dh_C"/>
    <property type="match status" value="1"/>
</dbReference>
<evidence type="ECO:0000313" key="15">
    <source>
        <dbReference type="EMBL" id="QQG36888.1"/>
    </source>
</evidence>
<dbReference type="InterPro" id="IPR009075">
    <property type="entry name" value="AcylCo_DH/oxidase_C"/>
</dbReference>
<dbReference type="InterPro" id="IPR025878">
    <property type="entry name" value="Acyl-CoA_dh-like_C_dom"/>
</dbReference>
<dbReference type="Pfam" id="PF02770">
    <property type="entry name" value="Acyl-CoA_dh_M"/>
    <property type="match status" value="1"/>
</dbReference>
<evidence type="ECO:0000259" key="13">
    <source>
        <dbReference type="Pfam" id="PF02771"/>
    </source>
</evidence>
<dbReference type="EMBL" id="CP066681">
    <property type="protein sequence ID" value="QQG36888.1"/>
    <property type="molecule type" value="Genomic_DNA"/>
</dbReference>
<feature type="domain" description="Acyl-CoA dehydrogenase/oxidase N-terminal" evidence="13">
    <location>
        <begin position="41"/>
        <end position="154"/>
    </location>
</feature>
<dbReference type="Pfam" id="PF00441">
    <property type="entry name" value="Acyl-CoA_dh_1"/>
    <property type="match status" value="1"/>
</dbReference>
<accession>A0A7T5UIP0</accession>
<keyword evidence="4 10" id="KW-0274">FAD</keyword>
<name>A0A7T5UIP0_9BACT</name>
<evidence type="ECO:0000259" key="14">
    <source>
        <dbReference type="Pfam" id="PF12806"/>
    </source>
</evidence>
<dbReference type="SUPFAM" id="SSF56645">
    <property type="entry name" value="Acyl-CoA dehydrogenase NM domain-like"/>
    <property type="match status" value="1"/>
</dbReference>
<evidence type="ECO:0000256" key="3">
    <source>
        <dbReference type="ARBA" id="ARBA00022630"/>
    </source>
</evidence>
<dbReference type="AlphaFoldDB" id="A0A7T5UIP0"/>
<dbReference type="SUPFAM" id="SSF47203">
    <property type="entry name" value="Acyl-CoA dehydrogenase C-terminal domain-like"/>
    <property type="match status" value="1"/>
</dbReference>
<proteinExistence type="inferred from homology"/>
<dbReference type="PANTHER" id="PTHR42803">
    <property type="entry name" value="ACYL-COA DEHYDROGENASE"/>
    <property type="match status" value="1"/>
</dbReference>
<evidence type="ECO:0000259" key="12">
    <source>
        <dbReference type="Pfam" id="PF02770"/>
    </source>
</evidence>
<keyword evidence="3 10" id="KW-0285">Flavoprotein</keyword>
<evidence type="ECO:0000256" key="6">
    <source>
        <dbReference type="ARBA" id="ARBA00051388"/>
    </source>
</evidence>
<dbReference type="EC" id="1.3.99.41" evidence="8"/>
<dbReference type="GO" id="GO:0016627">
    <property type="term" value="F:oxidoreductase activity, acting on the CH-CH group of donors"/>
    <property type="evidence" value="ECO:0007669"/>
    <property type="project" value="InterPro"/>
</dbReference>
<evidence type="ECO:0000256" key="9">
    <source>
        <dbReference type="ARBA" id="ARBA00069043"/>
    </source>
</evidence>
<comment type="cofactor">
    <cofactor evidence="1 10">
        <name>FAD</name>
        <dbReference type="ChEBI" id="CHEBI:57692"/>
    </cofactor>
</comment>
<dbReference type="GO" id="GO:0050660">
    <property type="term" value="F:flavin adenine dinucleotide binding"/>
    <property type="evidence" value="ECO:0007669"/>
    <property type="project" value="InterPro"/>
</dbReference>
<evidence type="ECO:0000256" key="4">
    <source>
        <dbReference type="ARBA" id="ARBA00022827"/>
    </source>
</evidence>
<dbReference type="InterPro" id="IPR036250">
    <property type="entry name" value="AcylCo_DH-like_C"/>
</dbReference>